<evidence type="ECO:0000313" key="2">
    <source>
        <dbReference type="EMBL" id="RFZ90042.1"/>
    </source>
</evidence>
<evidence type="ECO:0000256" key="1">
    <source>
        <dbReference type="SAM" id="SignalP"/>
    </source>
</evidence>
<accession>A0A372NM58</accession>
<dbReference type="EMBL" id="QWDC01000005">
    <property type="protein sequence ID" value="RFZ90042.1"/>
    <property type="molecule type" value="Genomic_DNA"/>
</dbReference>
<dbReference type="RefSeq" id="WP_117394009.1">
    <property type="nucleotide sequence ID" value="NZ_QWDC01000005.1"/>
</dbReference>
<comment type="caution">
    <text evidence="2">The sequence shown here is derived from an EMBL/GenBank/DDBJ whole genome shotgun (WGS) entry which is preliminary data.</text>
</comment>
<dbReference type="OrthoDB" id="657299at2"/>
<gene>
    <name evidence="2" type="ORF">D0C36_22620</name>
</gene>
<dbReference type="Proteomes" id="UP000264217">
    <property type="component" value="Unassembled WGS sequence"/>
</dbReference>
<evidence type="ECO:0008006" key="4">
    <source>
        <dbReference type="Google" id="ProtNLM"/>
    </source>
</evidence>
<keyword evidence="3" id="KW-1185">Reference proteome</keyword>
<organism evidence="2 3">
    <name type="scientific">Mucilaginibacter conchicola</name>
    <dbReference type="NCBI Taxonomy" id="2303333"/>
    <lineage>
        <taxon>Bacteria</taxon>
        <taxon>Pseudomonadati</taxon>
        <taxon>Bacteroidota</taxon>
        <taxon>Sphingobacteriia</taxon>
        <taxon>Sphingobacteriales</taxon>
        <taxon>Sphingobacteriaceae</taxon>
        <taxon>Mucilaginibacter</taxon>
    </lineage>
</organism>
<dbReference type="InterPro" id="IPR011250">
    <property type="entry name" value="OMP/PagP_B-barrel"/>
</dbReference>
<proteinExistence type="predicted"/>
<protein>
    <recommendedName>
        <fullName evidence="4">Outer membrane protein beta-barrel domain-containing protein</fullName>
    </recommendedName>
</protein>
<reference evidence="2 3" key="1">
    <citation type="submission" date="2018-08" db="EMBL/GenBank/DDBJ databases">
        <title>Mucilaginibacter sp. MYSH2.</title>
        <authorList>
            <person name="Seo T."/>
        </authorList>
    </citation>
    <scope>NUCLEOTIDE SEQUENCE [LARGE SCALE GENOMIC DNA]</scope>
    <source>
        <strain evidence="2 3">MYSH2</strain>
    </source>
</reference>
<evidence type="ECO:0000313" key="3">
    <source>
        <dbReference type="Proteomes" id="UP000264217"/>
    </source>
</evidence>
<feature type="signal peptide" evidence="1">
    <location>
        <begin position="1"/>
        <end position="23"/>
    </location>
</feature>
<dbReference type="AlphaFoldDB" id="A0A372NM58"/>
<name>A0A372NM58_9SPHI</name>
<dbReference type="SUPFAM" id="SSF56925">
    <property type="entry name" value="OMPA-like"/>
    <property type="match status" value="1"/>
</dbReference>
<sequence length="192" mass="21165">MKTHFKLAVAAIILANSSLSVKAQTEAKSESIKEIIYSAGVESGLTSGSIREAYKWSLGGSLQAATPVTRNIFVTVNAGYQNYFKDDNARFPAKADIRLIAGKAGLKYFPLNSFYVQAEAGADFLLNKSETGLQRTTAFVYAPQMGYQFKLSGMSYLDTGVRYERTTNFNEDLNSSKVNSYVLRLAYAFLLK</sequence>
<keyword evidence="1" id="KW-0732">Signal</keyword>
<feature type="chain" id="PRO_5017027185" description="Outer membrane protein beta-barrel domain-containing protein" evidence="1">
    <location>
        <begin position="24"/>
        <end position="192"/>
    </location>
</feature>